<evidence type="ECO:0000313" key="1">
    <source>
        <dbReference type="EMBL" id="MBK1818268.1"/>
    </source>
</evidence>
<comment type="caution">
    <text evidence="1">The sequence shown here is derived from an EMBL/GenBank/DDBJ whole genome shotgun (WGS) entry which is preliminary data.</text>
</comment>
<gene>
    <name evidence="1" type="ORF">JIN84_21785</name>
</gene>
<evidence type="ECO:0000313" key="2">
    <source>
        <dbReference type="Proteomes" id="UP000600139"/>
    </source>
</evidence>
<dbReference type="AlphaFoldDB" id="A0A934R4I8"/>
<dbReference type="RefSeq" id="WP_200353217.1">
    <property type="nucleotide sequence ID" value="NZ_BAABHZ010000002.1"/>
</dbReference>
<reference evidence="1" key="1">
    <citation type="submission" date="2021-01" db="EMBL/GenBank/DDBJ databases">
        <title>Modified the classification status of verrucomicrobia.</title>
        <authorList>
            <person name="Feng X."/>
        </authorList>
    </citation>
    <scope>NUCLEOTIDE SEQUENCE</scope>
    <source>
        <strain evidence="1">JCM 18052</strain>
    </source>
</reference>
<dbReference type="EMBL" id="JAENIK010000013">
    <property type="protein sequence ID" value="MBK1818268.1"/>
    <property type="molecule type" value="Genomic_DNA"/>
</dbReference>
<proteinExistence type="predicted"/>
<accession>A0A934R4I8</accession>
<name>A0A934R4I8_9BACT</name>
<keyword evidence="2" id="KW-1185">Reference proteome</keyword>
<dbReference type="Proteomes" id="UP000600139">
    <property type="component" value="Unassembled WGS sequence"/>
</dbReference>
<organism evidence="1 2">
    <name type="scientific">Luteolibacter yonseiensis</name>
    <dbReference type="NCBI Taxonomy" id="1144680"/>
    <lineage>
        <taxon>Bacteria</taxon>
        <taxon>Pseudomonadati</taxon>
        <taxon>Verrucomicrobiota</taxon>
        <taxon>Verrucomicrobiia</taxon>
        <taxon>Verrucomicrobiales</taxon>
        <taxon>Verrucomicrobiaceae</taxon>
        <taxon>Luteolibacter</taxon>
    </lineage>
</organism>
<sequence>MNDQEYDDHIPEHPELIPGNRAEAHLCVSAAVIVGVRICDTHTFLKAWWAIAWLYPGFHPDDYRQSEDVPYSKEFTEEAFRRAEIGEIKDDVLYAAEAAHHAVWLKPIGSPHAS</sequence>
<protein>
    <submittedName>
        <fullName evidence="1">Uncharacterized protein</fullName>
    </submittedName>
</protein>